<dbReference type="AlphaFoldDB" id="A0A380TZ45"/>
<keyword evidence="2" id="KW-1185">Reference proteome</keyword>
<sequence>MQLPRAVYFSLALTKCNYMKQKQINPITHHTIIAKNIACHGVKADEIKDNDTCSLIHHNHQKETTMNKYEALGRYTKTKEMVEYLLEEMNNYARLCEKPEFRITEIPITSNVILAQNIHCNSSQKGKPTQQSDG</sequence>
<reference evidence="1 2" key="1">
    <citation type="submission" date="2018-06" db="EMBL/GenBank/DDBJ databases">
        <authorList>
            <consortium name="Pathogen Informatics"/>
            <person name="Doyle S."/>
        </authorList>
    </citation>
    <scope>NUCLEOTIDE SEQUENCE [LARGE SCALE GENOMIC DNA]</scope>
    <source>
        <strain evidence="1 2">NCTC10801</strain>
    </source>
</reference>
<name>A0A380TZ45_9PAST</name>
<dbReference type="EMBL" id="UFRQ01000003">
    <property type="protein sequence ID" value="SUT93736.1"/>
    <property type="molecule type" value="Genomic_DNA"/>
</dbReference>
<evidence type="ECO:0000313" key="2">
    <source>
        <dbReference type="Proteomes" id="UP000254649"/>
    </source>
</evidence>
<evidence type="ECO:0000313" key="1">
    <source>
        <dbReference type="EMBL" id="SUT93736.1"/>
    </source>
</evidence>
<gene>
    <name evidence="1" type="ORF">NCTC10801_02029</name>
</gene>
<protein>
    <submittedName>
        <fullName evidence="1">Uncharacterized protein</fullName>
    </submittedName>
</protein>
<proteinExistence type="predicted"/>
<organism evidence="1 2">
    <name type="scientific">[Actinobacillus] rossii</name>
    <dbReference type="NCBI Taxonomy" id="123820"/>
    <lineage>
        <taxon>Bacteria</taxon>
        <taxon>Pseudomonadati</taxon>
        <taxon>Pseudomonadota</taxon>
        <taxon>Gammaproteobacteria</taxon>
        <taxon>Pasteurellales</taxon>
        <taxon>Pasteurellaceae</taxon>
    </lineage>
</organism>
<accession>A0A380TZ45</accession>
<dbReference type="Proteomes" id="UP000254649">
    <property type="component" value="Unassembled WGS sequence"/>
</dbReference>